<dbReference type="Gene3D" id="3.20.20.190">
    <property type="entry name" value="Phosphatidylinositol (PI) phosphodiesterase"/>
    <property type="match status" value="1"/>
</dbReference>
<dbReference type="AlphaFoldDB" id="K9ES99"/>
<dbReference type="PANTHER" id="PTHR46211">
    <property type="entry name" value="GLYCEROPHOSPHORYL DIESTER PHOSPHODIESTERASE"/>
    <property type="match status" value="1"/>
</dbReference>
<dbReference type="GO" id="GO:0008081">
    <property type="term" value="F:phosphoric diester hydrolase activity"/>
    <property type="evidence" value="ECO:0007669"/>
    <property type="project" value="InterPro"/>
</dbReference>
<dbReference type="OrthoDB" id="384721at2"/>
<dbReference type="STRING" id="883081.HMPREF9698_00617"/>
<dbReference type="Pfam" id="PF03009">
    <property type="entry name" value="GDPD"/>
    <property type="match status" value="1"/>
</dbReference>
<name>K9ES99_9LACT</name>
<dbReference type="GO" id="GO:0006629">
    <property type="term" value="P:lipid metabolic process"/>
    <property type="evidence" value="ECO:0007669"/>
    <property type="project" value="InterPro"/>
</dbReference>
<evidence type="ECO:0000313" key="3">
    <source>
        <dbReference type="Proteomes" id="UP000009875"/>
    </source>
</evidence>
<feature type="domain" description="GP-PDE" evidence="1">
    <location>
        <begin position="3"/>
        <end position="235"/>
    </location>
</feature>
<dbReference type="PANTHER" id="PTHR46211:SF1">
    <property type="entry name" value="GLYCEROPHOSPHODIESTER PHOSPHODIESTERASE, CYTOPLASMIC"/>
    <property type="match status" value="1"/>
</dbReference>
<evidence type="ECO:0000259" key="1">
    <source>
        <dbReference type="PROSITE" id="PS51704"/>
    </source>
</evidence>
<dbReference type="InterPro" id="IPR030395">
    <property type="entry name" value="GP_PDE_dom"/>
</dbReference>
<dbReference type="PATRIC" id="fig|883081.3.peg.617"/>
<dbReference type="SUPFAM" id="SSF51695">
    <property type="entry name" value="PLC-like phosphodiesterases"/>
    <property type="match status" value="1"/>
</dbReference>
<keyword evidence="3" id="KW-1185">Reference proteome</keyword>
<reference evidence="2 3" key="1">
    <citation type="submission" date="2012-09" db="EMBL/GenBank/DDBJ databases">
        <title>The Genome Sequence of Alloiococcus otitis ATCC 51267.</title>
        <authorList>
            <consortium name="The Broad Institute Genome Sequencing Platform"/>
            <person name="Earl A."/>
            <person name="Ward D."/>
            <person name="Feldgarden M."/>
            <person name="Gevers D."/>
            <person name="Huys G."/>
            <person name="Walker B."/>
            <person name="Young S.K."/>
            <person name="Zeng Q."/>
            <person name="Gargeya S."/>
            <person name="Fitzgerald M."/>
            <person name="Haas B."/>
            <person name="Abouelleil A."/>
            <person name="Alvarado L."/>
            <person name="Arachchi H.M."/>
            <person name="Berlin A.M."/>
            <person name="Chapman S.B."/>
            <person name="Goldberg J."/>
            <person name="Griggs A."/>
            <person name="Gujja S."/>
            <person name="Hansen M."/>
            <person name="Howarth C."/>
            <person name="Imamovic A."/>
            <person name="Larimer J."/>
            <person name="McCowen C."/>
            <person name="Montmayeur A."/>
            <person name="Murphy C."/>
            <person name="Neiman D."/>
            <person name="Pearson M."/>
            <person name="Priest M."/>
            <person name="Roberts A."/>
            <person name="Saif S."/>
            <person name="Shea T."/>
            <person name="Sisk P."/>
            <person name="Sykes S."/>
            <person name="Wortman J."/>
            <person name="Nusbaum C."/>
            <person name="Birren B."/>
        </authorList>
    </citation>
    <scope>NUCLEOTIDE SEQUENCE [LARGE SCALE GENOMIC DNA]</scope>
    <source>
        <strain evidence="2 3">ATCC 51267</strain>
    </source>
</reference>
<dbReference type="Proteomes" id="UP000009875">
    <property type="component" value="Unassembled WGS sequence"/>
</dbReference>
<dbReference type="eggNOG" id="COG0584">
    <property type="taxonomic scope" value="Bacteria"/>
</dbReference>
<organism evidence="2 3">
    <name type="scientific">Alloiococcus otitis ATCC 51267</name>
    <dbReference type="NCBI Taxonomy" id="883081"/>
    <lineage>
        <taxon>Bacteria</taxon>
        <taxon>Bacillati</taxon>
        <taxon>Bacillota</taxon>
        <taxon>Bacilli</taxon>
        <taxon>Lactobacillales</taxon>
        <taxon>Carnobacteriaceae</taxon>
        <taxon>Alloiococcus</taxon>
    </lineage>
</organism>
<evidence type="ECO:0000313" key="2">
    <source>
        <dbReference type="EMBL" id="EKU93822.1"/>
    </source>
</evidence>
<protein>
    <recommendedName>
        <fullName evidence="1">GP-PDE domain-containing protein</fullName>
    </recommendedName>
</protein>
<dbReference type="PROSITE" id="PS51704">
    <property type="entry name" value="GP_PDE"/>
    <property type="match status" value="1"/>
</dbReference>
<proteinExistence type="predicted"/>
<accession>K9ES99</accession>
<gene>
    <name evidence="2" type="ORF">HMPREF9698_00617</name>
</gene>
<dbReference type="HOGENOM" id="CLU_030006_3_5_9"/>
<dbReference type="RefSeq" id="WP_003777285.1">
    <property type="nucleotide sequence ID" value="NZ_JH992958.1"/>
</dbReference>
<comment type="caution">
    <text evidence="2">The sequence shown here is derived from an EMBL/GenBank/DDBJ whole genome shotgun (WGS) entry which is preliminary data.</text>
</comment>
<dbReference type="EMBL" id="AGXA01000014">
    <property type="protein sequence ID" value="EKU93822.1"/>
    <property type="molecule type" value="Genomic_DNA"/>
</dbReference>
<sequence length="244" mass="27474">MKAKIIAHRGFSSRQLENTQPAFEAADQFGVDGIECDLQMTKDGHLVIYHDADLNRLAGLPLGIGDCNLDQVQGLTLKQAGFTGTIPTLEDYLDWLQGKDLLANIEIKSHKRPLNQVEEKVVYLVQAYGLSQRVLISSFDVEILRAVKNLNPDLNLAYLVDSWNEAMLNRLASLKPDYIHIHQQILNQDRVDFLHRQGYFINTYTVNSLQAIDRMLDLGVDGIISDYPDRVADRLAKASISKLV</sequence>
<dbReference type="InterPro" id="IPR017946">
    <property type="entry name" value="PLC-like_Pdiesterase_TIM-brl"/>
</dbReference>